<dbReference type="PANTHER" id="PTHR33446">
    <property type="entry name" value="PROTEIN TONB-RELATED"/>
    <property type="match status" value="1"/>
</dbReference>
<comment type="subcellular location">
    <subcellularLocation>
        <location evidence="1">Cell inner membrane</location>
        <topology evidence="1">Single-pass membrane protein</topology>
        <orientation evidence="1">Periplasmic side</orientation>
    </subcellularLocation>
</comment>
<dbReference type="Gene3D" id="3.90.930.1">
    <property type="match status" value="1"/>
</dbReference>
<name>A0A5D6UTH7_9BACT</name>
<dbReference type="NCBIfam" id="TIGR01352">
    <property type="entry name" value="tonB_Cterm"/>
    <property type="match status" value="1"/>
</dbReference>
<dbReference type="GO" id="GO:0031992">
    <property type="term" value="F:energy transducer activity"/>
    <property type="evidence" value="ECO:0007669"/>
    <property type="project" value="TreeGrafter"/>
</dbReference>
<evidence type="ECO:0000256" key="10">
    <source>
        <dbReference type="SAM" id="MobiDB-lite"/>
    </source>
</evidence>
<dbReference type="InterPro" id="IPR006260">
    <property type="entry name" value="TonB/TolA_C"/>
</dbReference>
<evidence type="ECO:0000256" key="4">
    <source>
        <dbReference type="ARBA" id="ARBA00022475"/>
    </source>
</evidence>
<feature type="chain" id="PRO_5023135018" evidence="11">
    <location>
        <begin position="20"/>
        <end position="317"/>
    </location>
</feature>
<evidence type="ECO:0000256" key="7">
    <source>
        <dbReference type="ARBA" id="ARBA00022927"/>
    </source>
</evidence>
<dbReference type="Gene3D" id="3.30.1150.10">
    <property type="match status" value="1"/>
</dbReference>
<evidence type="ECO:0000256" key="2">
    <source>
        <dbReference type="ARBA" id="ARBA00006555"/>
    </source>
</evidence>
<dbReference type="AlphaFoldDB" id="A0A5D6UTH7"/>
<dbReference type="EMBL" id="VTHL01000021">
    <property type="protein sequence ID" value="TYZ06793.1"/>
    <property type="molecule type" value="Genomic_DNA"/>
</dbReference>
<sequence>MKALLLLLGLLCWSWKGMSQSMPAIYLNEQGEEVVPDSATHYRIIDRKTETGYTIREHALNGTLLLKGFFTSIDPVWRSGLFTWYHPNGTKASQVHFEDDEPEGVYVAWYENGKVRERGQFEGGQRTGRWVTVHRNGQKRSEGRYLYGRPVGEWRYYYDTGQLSAIELLSRAKGPALAFFNPDGSPYVGKLQRRQMPEFPGGEQALLDFISRTTQYPRDTRRKGISGKVYVSYTVGEDGRIGQVRVVRGLAPEADNEARRVVESLPQFQPGREYNVPTAVTYTVPISFAPNFSLFGNGKASRTPPSEARVDFPGQHY</sequence>
<dbReference type="PROSITE" id="PS52015">
    <property type="entry name" value="TONB_CTD"/>
    <property type="match status" value="1"/>
</dbReference>
<dbReference type="SUPFAM" id="SSF74653">
    <property type="entry name" value="TolA/TonB C-terminal domain"/>
    <property type="match status" value="1"/>
</dbReference>
<evidence type="ECO:0000256" key="11">
    <source>
        <dbReference type="SAM" id="SignalP"/>
    </source>
</evidence>
<dbReference type="GO" id="GO:0055085">
    <property type="term" value="P:transmembrane transport"/>
    <property type="evidence" value="ECO:0007669"/>
    <property type="project" value="InterPro"/>
</dbReference>
<dbReference type="InterPro" id="IPR011652">
    <property type="entry name" value="MORN_2"/>
</dbReference>
<evidence type="ECO:0000256" key="3">
    <source>
        <dbReference type="ARBA" id="ARBA00022448"/>
    </source>
</evidence>
<dbReference type="InterPro" id="IPR051045">
    <property type="entry name" value="TonB-dependent_transducer"/>
</dbReference>
<keyword evidence="11" id="KW-0732">Signal</keyword>
<dbReference type="Pfam" id="PF03544">
    <property type="entry name" value="TonB_C"/>
    <property type="match status" value="1"/>
</dbReference>
<evidence type="ECO:0000259" key="12">
    <source>
        <dbReference type="PROSITE" id="PS52015"/>
    </source>
</evidence>
<evidence type="ECO:0000256" key="5">
    <source>
        <dbReference type="ARBA" id="ARBA00022519"/>
    </source>
</evidence>
<protein>
    <submittedName>
        <fullName evidence="13">TonB family protein</fullName>
    </submittedName>
</protein>
<dbReference type="GO" id="GO:0015031">
    <property type="term" value="P:protein transport"/>
    <property type="evidence" value="ECO:0007669"/>
    <property type="project" value="UniProtKB-KW"/>
</dbReference>
<dbReference type="Proteomes" id="UP000322791">
    <property type="component" value="Unassembled WGS sequence"/>
</dbReference>
<accession>A0A5D6UTH7</accession>
<comment type="similarity">
    <text evidence="2">Belongs to the TonB family.</text>
</comment>
<keyword evidence="7" id="KW-0653">Protein transport</keyword>
<dbReference type="PANTHER" id="PTHR33446:SF2">
    <property type="entry name" value="PROTEIN TONB"/>
    <property type="match status" value="1"/>
</dbReference>
<feature type="signal peptide" evidence="11">
    <location>
        <begin position="1"/>
        <end position="19"/>
    </location>
</feature>
<evidence type="ECO:0000256" key="8">
    <source>
        <dbReference type="ARBA" id="ARBA00022989"/>
    </source>
</evidence>
<evidence type="ECO:0000256" key="9">
    <source>
        <dbReference type="ARBA" id="ARBA00023136"/>
    </source>
</evidence>
<dbReference type="InterPro" id="IPR037682">
    <property type="entry name" value="TonB_C"/>
</dbReference>
<keyword evidence="6" id="KW-0812">Transmembrane</keyword>
<keyword evidence="14" id="KW-1185">Reference proteome</keyword>
<evidence type="ECO:0000313" key="13">
    <source>
        <dbReference type="EMBL" id="TYZ06793.1"/>
    </source>
</evidence>
<evidence type="ECO:0000256" key="1">
    <source>
        <dbReference type="ARBA" id="ARBA00004383"/>
    </source>
</evidence>
<feature type="region of interest" description="Disordered" evidence="10">
    <location>
        <begin position="297"/>
        <end position="317"/>
    </location>
</feature>
<proteinExistence type="inferred from homology"/>
<dbReference type="SUPFAM" id="SSF82185">
    <property type="entry name" value="Histone H3 K4-specific methyltransferase SET7/9 N-terminal domain"/>
    <property type="match status" value="1"/>
</dbReference>
<dbReference type="Pfam" id="PF07661">
    <property type="entry name" value="MORN_2"/>
    <property type="match status" value="3"/>
</dbReference>
<evidence type="ECO:0000313" key="14">
    <source>
        <dbReference type="Proteomes" id="UP000322791"/>
    </source>
</evidence>
<feature type="domain" description="TonB C-terminal" evidence="12">
    <location>
        <begin position="201"/>
        <end position="297"/>
    </location>
</feature>
<comment type="caution">
    <text evidence="13">The sequence shown here is derived from an EMBL/GenBank/DDBJ whole genome shotgun (WGS) entry which is preliminary data.</text>
</comment>
<keyword evidence="8" id="KW-1133">Transmembrane helix</keyword>
<evidence type="ECO:0000256" key="6">
    <source>
        <dbReference type="ARBA" id="ARBA00022692"/>
    </source>
</evidence>
<gene>
    <name evidence="13" type="ORF">FY528_17175</name>
</gene>
<dbReference type="GO" id="GO:0098797">
    <property type="term" value="C:plasma membrane protein complex"/>
    <property type="evidence" value="ECO:0007669"/>
    <property type="project" value="TreeGrafter"/>
</dbReference>
<organism evidence="13 14">
    <name type="scientific">Hymenobacter lutimineralis</name>
    <dbReference type="NCBI Taxonomy" id="2606448"/>
    <lineage>
        <taxon>Bacteria</taxon>
        <taxon>Pseudomonadati</taxon>
        <taxon>Bacteroidota</taxon>
        <taxon>Cytophagia</taxon>
        <taxon>Cytophagales</taxon>
        <taxon>Hymenobacteraceae</taxon>
        <taxon>Hymenobacter</taxon>
    </lineage>
</organism>
<keyword evidence="3" id="KW-0813">Transport</keyword>
<keyword evidence="5" id="KW-0997">Cell inner membrane</keyword>
<keyword evidence="9" id="KW-0472">Membrane</keyword>
<keyword evidence="4" id="KW-1003">Cell membrane</keyword>
<reference evidence="13 14" key="1">
    <citation type="submission" date="2019-08" db="EMBL/GenBank/DDBJ databases">
        <authorList>
            <person name="Seo M.-J."/>
        </authorList>
    </citation>
    <scope>NUCLEOTIDE SEQUENCE [LARGE SCALE GENOMIC DNA]</scope>
    <source>
        <strain evidence="13 14">KIGAM108</strain>
    </source>
</reference>